<feature type="compositionally biased region" description="Polar residues" evidence="1">
    <location>
        <begin position="7"/>
        <end position="22"/>
    </location>
</feature>
<name>A0A0S2GMF2_9VIRU</name>
<feature type="region of interest" description="Disordered" evidence="1">
    <location>
        <begin position="1"/>
        <end position="86"/>
    </location>
</feature>
<accession>A0A0S2GMF2</accession>
<reference evidence="2" key="1">
    <citation type="journal article" date="2015" name="Virology">
        <title>New species of Torque Teno miniviruses infecting gorillas and chimpanzees.</title>
        <authorList>
            <person name="Hrazdilova K."/>
            <person name="Slaninkova E."/>
            <person name="Brozova K."/>
            <person name="Modry D."/>
            <person name="Vodicka R."/>
            <person name="Celer V."/>
        </authorList>
    </citation>
    <scope>NUCLEOTIDE SEQUENCE</scope>
    <source>
        <strain evidence="2">Cpz2cl1</strain>
    </source>
</reference>
<evidence type="ECO:0000313" key="2">
    <source>
        <dbReference type="EMBL" id="ALN98242.1"/>
    </source>
</evidence>
<proteinExistence type="predicted"/>
<feature type="compositionally biased region" description="Basic and acidic residues" evidence="1">
    <location>
        <begin position="25"/>
        <end position="41"/>
    </location>
</feature>
<protein>
    <submittedName>
        <fullName evidence="2">ORF3</fullName>
    </submittedName>
</protein>
<dbReference type="EMBL" id="KT027937">
    <property type="protein sequence ID" value="ALN98242.1"/>
    <property type="molecule type" value="Genomic_DNA"/>
</dbReference>
<sequence>MKEYKSRIQTPNHKPSSKSGTGDETMLKKTAIERIQKHTEPDETLQIFTGTKHDPPILRQTPETTTDTSSEEEEDQTPIQTQLNKLKRKQHLLRKYLLKRLKIQHLE</sequence>
<organism evidence="2">
    <name type="scientific">Chimpanzee anellovirus</name>
    <dbReference type="NCBI Taxonomy" id="1743410"/>
    <lineage>
        <taxon>Viruses</taxon>
        <taxon>Monodnaviria</taxon>
        <taxon>Shotokuvirae</taxon>
        <taxon>Commensaviricota</taxon>
        <taxon>Cardeaviricetes</taxon>
        <taxon>Sanitavirales</taxon>
        <taxon>Anelloviridae</taxon>
    </lineage>
</organism>
<evidence type="ECO:0000256" key="1">
    <source>
        <dbReference type="SAM" id="MobiDB-lite"/>
    </source>
</evidence>